<evidence type="ECO:0000313" key="1">
    <source>
        <dbReference type="EMBL" id="QKQ44742.1"/>
    </source>
</evidence>
<evidence type="ECO:0000313" key="2">
    <source>
        <dbReference type="Proteomes" id="UP000509459"/>
    </source>
</evidence>
<name>A0A859ERF4_STRSA</name>
<reference evidence="1 2" key="1">
    <citation type="submission" date="2020-05" db="EMBL/GenBank/DDBJ databases">
        <title>FDA dAtabase for Regulatory Grade micrObial Sequences (FDA-ARGOS): Supporting development and validation of Infectious Disease Dx tests.</title>
        <authorList>
            <person name="Bojja K."/>
            <person name="Kessler A."/>
            <person name="Tallon L."/>
            <person name="Sadzewicz L."/>
            <person name="Zhao X."/>
            <person name="Vavikolanu K."/>
            <person name="Mehta A."/>
            <person name="Aluvathingal J."/>
            <person name="Nadendla S."/>
            <person name="Myers T."/>
            <person name="Yan Y."/>
            <person name="Sichtig H."/>
        </authorList>
    </citation>
    <scope>NUCLEOTIDE SEQUENCE [LARGE SCALE GENOMIC DNA]</scope>
    <source>
        <strain evidence="1 2">FDAARGOS_770</strain>
    </source>
</reference>
<organism evidence="1 2">
    <name type="scientific">Streptococcus sanguinis</name>
    <dbReference type="NCBI Taxonomy" id="1305"/>
    <lineage>
        <taxon>Bacteria</taxon>
        <taxon>Bacillati</taxon>
        <taxon>Bacillota</taxon>
        <taxon>Bacilli</taxon>
        <taxon>Lactobacillales</taxon>
        <taxon>Streptococcaceae</taxon>
        <taxon>Streptococcus</taxon>
    </lineage>
</organism>
<accession>A0A859ERF4</accession>
<dbReference type="RefSeq" id="WP_002896799.1">
    <property type="nucleotide sequence ID" value="NZ_CP054570.1"/>
</dbReference>
<dbReference type="Proteomes" id="UP000509459">
    <property type="component" value="Chromosome"/>
</dbReference>
<proteinExistence type="predicted"/>
<protein>
    <submittedName>
        <fullName evidence="1">Uncharacterized protein</fullName>
    </submittedName>
</protein>
<dbReference type="EMBL" id="CP054570">
    <property type="protein sequence ID" value="QKQ44742.1"/>
    <property type="molecule type" value="Genomic_DNA"/>
</dbReference>
<sequence>MSNILSKHRIKQTETGKYVAIVPSCFSKDYYQSFYMRRLHPSRSFPFRLNGLYEISYQNEADFLLVGRELSQLEKDILVFIARFRNVQKLHIQKEMGSNVSGKRIEKAVQKLCQYFLIETWEFPRQDKPEVSAAAYSISQNGYRLLCYFQLIEQQEYYKQENLFEDDLYQPLRFWKIVDTYQIFKLSAHYKGFLPQKMLAPQPYTIKQTKKKTNSLGEEKKTQTERQIFLRQALLQGELLFENPRLQYVFDLYPLVTETDLEELLLILQHWSVLEDPYRYLVLIVDSWDRVEEVSHKYDLSAYEANILFFDLDSAQHEDLQSSLYQFDADSRSYSLLPFKLRIQ</sequence>
<gene>
    <name evidence="1" type="ORF">FOC72_09275</name>
</gene>
<dbReference type="AlphaFoldDB" id="A0A859ERF4"/>